<reference evidence="1 2" key="1">
    <citation type="journal article" date="2021" name="Elife">
        <title>Chloroplast acquisition without the gene transfer in kleptoplastic sea slugs, Plakobranchus ocellatus.</title>
        <authorList>
            <person name="Maeda T."/>
            <person name="Takahashi S."/>
            <person name="Yoshida T."/>
            <person name="Shimamura S."/>
            <person name="Takaki Y."/>
            <person name="Nagai Y."/>
            <person name="Toyoda A."/>
            <person name="Suzuki Y."/>
            <person name="Arimoto A."/>
            <person name="Ishii H."/>
            <person name="Satoh N."/>
            <person name="Nishiyama T."/>
            <person name="Hasebe M."/>
            <person name="Maruyama T."/>
            <person name="Minagawa J."/>
            <person name="Obokata J."/>
            <person name="Shigenobu S."/>
        </authorList>
    </citation>
    <scope>NUCLEOTIDE SEQUENCE [LARGE SCALE GENOMIC DNA]</scope>
</reference>
<name>A0AAV4K0X8_9GAST</name>
<evidence type="ECO:0000313" key="2">
    <source>
        <dbReference type="Proteomes" id="UP000762676"/>
    </source>
</evidence>
<protein>
    <submittedName>
        <fullName evidence="1">Uncharacterized protein</fullName>
    </submittedName>
</protein>
<organism evidence="1 2">
    <name type="scientific">Elysia marginata</name>
    <dbReference type="NCBI Taxonomy" id="1093978"/>
    <lineage>
        <taxon>Eukaryota</taxon>
        <taxon>Metazoa</taxon>
        <taxon>Spiralia</taxon>
        <taxon>Lophotrochozoa</taxon>
        <taxon>Mollusca</taxon>
        <taxon>Gastropoda</taxon>
        <taxon>Heterobranchia</taxon>
        <taxon>Euthyneura</taxon>
        <taxon>Panpulmonata</taxon>
        <taxon>Sacoglossa</taxon>
        <taxon>Placobranchoidea</taxon>
        <taxon>Plakobranchidae</taxon>
        <taxon>Elysia</taxon>
    </lineage>
</organism>
<dbReference type="Proteomes" id="UP000762676">
    <property type="component" value="Unassembled WGS sequence"/>
</dbReference>
<keyword evidence="2" id="KW-1185">Reference proteome</keyword>
<dbReference type="EMBL" id="BMAT01010584">
    <property type="protein sequence ID" value="GFS27939.1"/>
    <property type="molecule type" value="Genomic_DNA"/>
</dbReference>
<sequence>MFVINLHLCWNERKEYRGAINVPDEAFEDVVPGVSHRYGAEEITGRERHQLDSALIFFNVGTETTMNTYMFAVPDISCPSQTSRPHFTRKSEMRDQVVTGRAPDGYDKTDLKFLFLWYLSWKPNDIIPLAVDRREFTDIQCWLRSLNFRRKTTTKCYPWDQTEDFHKKKV</sequence>
<proteinExistence type="predicted"/>
<evidence type="ECO:0000313" key="1">
    <source>
        <dbReference type="EMBL" id="GFS27939.1"/>
    </source>
</evidence>
<accession>A0AAV4K0X8</accession>
<comment type="caution">
    <text evidence="1">The sequence shown here is derived from an EMBL/GenBank/DDBJ whole genome shotgun (WGS) entry which is preliminary data.</text>
</comment>
<dbReference type="AlphaFoldDB" id="A0AAV4K0X8"/>
<gene>
    <name evidence="1" type="ORF">ElyMa_005319400</name>
</gene>